<proteinExistence type="predicted"/>
<comment type="caution">
    <text evidence="2">The sequence shown here is derived from an EMBL/GenBank/DDBJ whole genome shotgun (WGS) entry which is preliminary data.</text>
</comment>
<evidence type="ECO:0000313" key="3">
    <source>
        <dbReference type="Proteomes" id="UP000678276"/>
    </source>
</evidence>
<accession>A0ABS4BG82</accession>
<dbReference type="SUPFAM" id="SSF52540">
    <property type="entry name" value="P-loop containing nucleoside triphosphate hydrolases"/>
    <property type="match status" value="1"/>
</dbReference>
<protein>
    <submittedName>
        <fullName evidence="2">ATP-binding protein</fullName>
    </submittedName>
</protein>
<evidence type="ECO:0000259" key="1">
    <source>
        <dbReference type="Pfam" id="PF13401"/>
    </source>
</evidence>
<name>A0ABS4BG82_9HYPH</name>
<dbReference type="InterPro" id="IPR049945">
    <property type="entry name" value="AAA_22"/>
</dbReference>
<dbReference type="GO" id="GO:0005524">
    <property type="term" value="F:ATP binding"/>
    <property type="evidence" value="ECO:0007669"/>
    <property type="project" value="UniProtKB-KW"/>
</dbReference>
<evidence type="ECO:0000313" key="2">
    <source>
        <dbReference type="EMBL" id="MBP0615759.1"/>
    </source>
</evidence>
<dbReference type="Proteomes" id="UP000678276">
    <property type="component" value="Unassembled WGS sequence"/>
</dbReference>
<sequence length="378" mass="42276">MPKWDLEITPEEALEDEAAVLAALDNALASLDALPQDYERRLAAAKGVYIGHAKRDGKFKKHFAKRLTAAKAQVGGKTKSAGEYLTVLGSSGSGKTTMTRRIMEKTGLFDPIELPGRTLRPAIRIQGPRPFTSGQLAISILRKVKMATDSKLDPNHTWQIVRNHLPRSRTALIVIDEAQHALRHSDPSHSKDVRDAIKILAEDDEWPVSFVFVGIPIFERFVVTDNEVKGRNTTFLMPDLKVGNDDPFVEKLLAEMLTAGELSIGEMGDHFTHRLIYAGGCQFGRCQKLIRIAIESALINRRDTIQVSDFAEALRERTGCDDDHNTFLAPRFELVRHWISDPELETYVAEDDILVNDDERGSKARKVAEGDSLKRKRS</sequence>
<feature type="domain" description="ORC1/DEAH AAA+ ATPase" evidence="1">
    <location>
        <begin position="85"/>
        <end position="219"/>
    </location>
</feature>
<dbReference type="RefSeq" id="WP_209594190.1">
    <property type="nucleotide sequence ID" value="NZ_JAGJCF010000005.1"/>
</dbReference>
<dbReference type="InterPro" id="IPR027417">
    <property type="entry name" value="P-loop_NTPase"/>
</dbReference>
<dbReference type="Gene3D" id="3.40.50.300">
    <property type="entry name" value="P-loop containing nucleotide triphosphate hydrolases"/>
    <property type="match status" value="1"/>
</dbReference>
<gene>
    <name evidence="2" type="ORF">J6595_09220</name>
</gene>
<keyword evidence="2" id="KW-0067">ATP-binding</keyword>
<keyword evidence="2" id="KW-0547">Nucleotide-binding</keyword>
<dbReference type="EMBL" id="JAGJCF010000005">
    <property type="protein sequence ID" value="MBP0615759.1"/>
    <property type="molecule type" value="Genomic_DNA"/>
</dbReference>
<organism evidence="2 3">
    <name type="scientific">Jiella mangrovi</name>
    <dbReference type="NCBI Taxonomy" id="2821407"/>
    <lineage>
        <taxon>Bacteria</taxon>
        <taxon>Pseudomonadati</taxon>
        <taxon>Pseudomonadota</taxon>
        <taxon>Alphaproteobacteria</taxon>
        <taxon>Hyphomicrobiales</taxon>
        <taxon>Aurantimonadaceae</taxon>
        <taxon>Jiella</taxon>
    </lineage>
</organism>
<keyword evidence="3" id="KW-1185">Reference proteome</keyword>
<dbReference type="Pfam" id="PF13401">
    <property type="entry name" value="AAA_22"/>
    <property type="match status" value="1"/>
</dbReference>
<reference evidence="2 3" key="1">
    <citation type="submission" date="2021-04" db="EMBL/GenBank/DDBJ databases">
        <title>Whole genome sequence of Jiella sp. KSK16Y-1.</title>
        <authorList>
            <person name="Tuo L."/>
        </authorList>
    </citation>
    <scope>NUCLEOTIDE SEQUENCE [LARGE SCALE GENOMIC DNA]</scope>
    <source>
        <strain evidence="2 3">KSK16Y-1</strain>
    </source>
</reference>